<evidence type="ECO:0000256" key="3">
    <source>
        <dbReference type="ARBA" id="ARBA00022630"/>
    </source>
</evidence>
<dbReference type="EMBL" id="CP144098">
    <property type="protein sequence ID" value="WWC85730.1"/>
    <property type="molecule type" value="Genomic_DNA"/>
</dbReference>
<evidence type="ECO:0000313" key="9">
    <source>
        <dbReference type="EMBL" id="WWC85730.1"/>
    </source>
</evidence>
<evidence type="ECO:0000313" key="10">
    <source>
        <dbReference type="Proteomes" id="UP001355207"/>
    </source>
</evidence>
<dbReference type="Proteomes" id="UP001355207">
    <property type="component" value="Chromosome 1"/>
</dbReference>
<dbReference type="GeneID" id="91091268"/>
<evidence type="ECO:0000256" key="4">
    <source>
        <dbReference type="ARBA" id="ARBA00022729"/>
    </source>
</evidence>
<keyword evidence="6" id="KW-0560">Oxidoreductase</keyword>
<dbReference type="InterPro" id="IPR010795">
    <property type="entry name" value="Prenylcys_lyase"/>
</dbReference>
<dbReference type="SUPFAM" id="SSF51905">
    <property type="entry name" value="FAD/NAD(P)-binding domain"/>
    <property type="match status" value="1"/>
</dbReference>
<dbReference type="GO" id="GO:0030327">
    <property type="term" value="P:prenylated protein catabolic process"/>
    <property type="evidence" value="ECO:0007669"/>
    <property type="project" value="TreeGrafter"/>
</dbReference>
<keyword evidence="7" id="KW-0325">Glycoprotein</keyword>
<evidence type="ECO:0000256" key="2">
    <source>
        <dbReference type="ARBA" id="ARBA00009967"/>
    </source>
</evidence>
<keyword evidence="3" id="KW-0285">Flavoprotein</keyword>
<evidence type="ECO:0000259" key="8">
    <source>
        <dbReference type="Pfam" id="PF07156"/>
    </source>
</evidence>
<keyword evidence="10" id="KW-1185">Reference proteome</keyword>
<keyword evidence="4" id="KW-0732">Signal</keyword>
<dbReference type="AlphaFoldDB" id="A0AAX4JMH9"/>
<dbReference type="Pfam" id="PF07156">
    <property type="entry name" value="Prenylcys_lyase"/>
    <property type="match status" value="1"/>
</dbReference>
<feature type="domain" description="Prenylcysteine lyase" evidence="8">
    <location>
        <begin position="187"/>
        <end position="545"/>
    </location>
</feature>
<organism evidence="9 10">
    <name type="scientific">Kwoniella dendrophila CBS 6074</name>
    <dbReference type="NCBI Taxonomy" id="1295534"/>
    <lineage>
        <taxon>Eukaryota</taxon>
        <taxon>Fungi</taxon>
        <taxon>Dikarya</taxon>
        <taxon>Basidiomycota</taxon>
        <taxon>Agaricomycotina</taxon>
        <taxon>Tremellomycetes</taxon>
        <taxon>Tremellales</taxon>
        <taxon>Cryptococcaceae</taxon>
        <taxon>Kwoniella</taxon>
    </lineage>
</organism>
<dbReference type="Gene3D" id="3.50.50.60">
    <property type="entry name" value="FAD/NAD(P)-binding domain"/>
    <property type="match status" value="1"/>
</dbReference>
<dbReference type="GO" id="GO:0001735">
    <property type="term" value="F:prenylcysteine oxidase activity"/>
    <property type="evidence" value="ECO:0007669"/>
    <property type="project" value="InterPro"/>
</dbReference>
<dbReference type="GO" id="GO:0030328">
    <property type="term" value="P:prenylcysteine catabolic process"/>
    <property type="evidence" value="ECO:0007669"/>
    <property type="project" value="InterPro"/>
</dbReference>
<comment type="similarity">
    <text evidence="2">Belongs to the prenylcysteine oxidase family.</text>
</comment>
<protein>
    <recommendedName>
        <fullName evidence="8">Prenylcysteine lyase domain-containing protein</fullName>
    </recommendedName>
</protein>
<keyword evidence="5" id="KW-0274">FAD</keyword>
<dbReference type="PANTHER" id="PTHR15944">
    <property type="entry name" value="FARNESYLCYSTEINE LYASE"/>
    <property type="match status" value="1"/>
</dbReference>
<gene>
    <name evidence="9" type="ORF">L201_000596</name>
</gene>
<sequence length="568" mass="63398">MNSILKKIRDAPFRIKIITVSVLLVLSILLVQPFQIRHPTIPFLFNQDNEVDITASGPYSASNNGGNSEQKARRVAIIGAGASGSSAAFFLKRASRVAESRLGLKEGSLLDEVVVFDKEGYIGGRTTIVYPYNDTSLRPQEIGATLFVGSNKNMMKSVKFFNLTLVEPDINDARVGIWDGTRFLSTTSSSTWFTSVKALWRYGYSPMKTKSVVTKMVNKMLKLYDSTYLSERGPVESVEDLVENIGLGHEYTSRTGQDLAKNVIGVNKNWLGEIWEGATRTNYASDMEHIHGLGAVVSLATTGASQVEGGNRQIFEGMLAESKAIVHLGTEVSEIIPLRSKDSLQYIIKSNKTELNDGNPFDAVFFAAPWHSSPIHNKNELENQFLKPIPPTPYIRLQVTLFSTIKSRPEPSFFGLPEGSEVPSVIMTTGITSREKKGIPPPRFQSISWHNPITISKDGTKAEMEYIVKVFSLTRINDRFIKELIGEKPNWLIRKEWDSYPKLKPIKTYPPTQPLKGFHYLAAQEPWISTMETQTISTREAVAKSVIEWWGIGLGECEDGDSWDWTCS</sequence>
<proteinExistence type="inferred from homology"/>
<dbReference type="Pfam" id="PF13450">
    <property type="entry name" value="NAD_binding_8"/>
    <property type="match status" value="1"/>
</dbReference>
<name>A0AAX4JMH9_9TREE</name>
<accession>A0AAX4JMH9</accession>
<dbReference type="PIRSF" id="PIRSF036292">
    <property type="entry name" value="Prenylcysteine_oxidase"/>
    <property type="match status" value="1"/>
</dbReference>
<dbReference type="RefSeq" id="XP_066072493.1">
    <property type="nucleotide sequence ID" value="XM_066216396.1"/>
</dbReference>
<dbReference type="InterPro" id="IPR017046">
    <property type="entry name" value="Prenylcysteine_Oxase1"/>
</dbReference>
<reference evidence="9 10" key="1">
    <citation type="submission" date="2024-01" db="EMBL/GenBank/DDBJ databases">
        <title>Comparative genomics of Cryptococcus and Kwoniella reveals pathogenesis evolution and contrasting modes of karyotype evolution via chromosome fusion or intercentromeric recombination.</title>
        <authorList>
            <person name="Coelho M.A."/>
            <person name="David-Palma M."/>
            <person name="Shea T."/>
            <person name="Bowers K."/>
            <person name="McGinley-Smith S."/>
            <person name="Mohammad A.W."/>
            <person name="Gnirke A."/>
            <person name="Yurkov A.M."/>
            <person name="Nowrousian M."/>
            <person name="Sun S."/>
            <person name="Cuomo C.A."/>
            <person name="Heitman J."/>
        </authorList>
    </citation>
    <scope>NUCLEOTIDE SEQUENCE [LARGE SCALE GENOMIC DNA]</scope>
    <source>
        <strain evidence="9 10">CBS 6074</strain>
    </source>
</reference>
<evidence type="ECO:0000256" key="7">
    <source>
        <dbReference type="ARBA" id="ARBA00023180"/>
    </source>
</evidence>
<dbReference type="PANTHER" id="PTHR15944:SF0">
    <property type="entry name" value="PRENYLCYSTEINE LYASE DOMAIN-CONTAINING PROTEIN"/>
    <property type="match status" value="1"/>
</dbReference>
<evidence type="ECO:0000256" key="5">
    <source>
        <dbReference type="ARBA" id="ARBA00022827"/>
    </source>
</evidence>
<evidence type="ECO:0000256" key="1">
    <source>
        <dbReference type="ARBA" id="ARBA00001974"/>
    </source>
</evidence>
<evidence type="ECO:0000256" key="6">
    <source>
        <dbReference type="ARBA" id="ARBA00023002"/>
    </source>
</evidence>
<comment type="cofactor">
    <cofactor evidence="1">
        <name>FAD</name>
        <dbReference type="ChEBI" id="CHEBI:57692"/>
    </cofactor>
</comment>
<dbReference type="InterPro" id="IPR036188">
    <property type="entry name" value="FAD/NAD-bd_sf"/>
</dbReference>